<dbReference type="InterPro" id="IPR023606">
    <property type="entry name" value="CoA-Trfase_III_dom_1_sf"/>
</dbReference>
<evidence type="ECO:0000313" key="2">
    <source>
        <dbReference type="EMBL" id="ARN23954.1"/>
    </source>
</evidence>
<dbReference type="InterPro" id="IPR003673">
    <property type="entry name" value="CoA-Trfase_fam_III"/>
</dbReference>
<name>A0A1W6LI41_9BURK</name>
<dbReference type="PANTHER" id="PTHR48207">
    <property type="entry name" value="SUCCINATE--HYDROXYMETHYLGLUTARATE COA-TRANSFERASE"/>
    <property type="match status" value="1"/>
</dbReference>
<dbReference type="InterPro" id="IPR050483">
    <property type="entry name" value="CoA-transferase_III_domain"/>
</dbReference>
<reference evidence="2 3" key="1">
    <citation type="submission" date="2016-04" db="EMBL/GenBank/DDBJ databases">
        <title>Complete genome sequence of natural rubber-degrading, novel Gram-negative bacterium, Rhizobacter gummiphilus strain NS21.</title>
        <authorList>
            <person name="Tabata M."/>
            <person name="Kasai D."/>
            <person name="Fukuda M."/>
        </authorList>
    </citation>
    <scope>NUCLEOTIDE SEQUENCE [LARGE SCALE GENOMIC DNA]</scope>
    <source>
        <strain evidence="2 3">NS21</strain>
    </source>
</reference>
<dbReference type="SUPFAM" id="SSF89796">
    <property type="entry name" value="CoA-transferase family III (CaiB/BaiF)"/>
    <property type="match status" value="1"/>
</dbReference>
<organism evidence="2 3">
    <name type="scientific">Piscinibacter gummiphilus</name>
    <dbReference type="NCBI Taxonomy" id="946333"/>
    <lineage>
        <taxon>Bacteria</taxon>
        <taxon>Pseudomonadati</taxon>
        <taxon>Pseudomonadota</taxon>
        <taxon>Betaproteobacteria</taxon>
        <taxon>Burkholderiales</taxon>
        <taxon>Sphaerotilaceae</taxon>
        <taxon>Piscinibacter</taxon>
    </lineage>
</organism>
<dbReference type="STRING" id="946333.A4W93_18675"/>
<dbReference type="Gene3D" id="3.40.50.10540">
    <property type="entry name" value="Crotonobetainyl-coa:carnitine coa-transferase, domain 1"/>
    <property type="match status" value="1"/>
</dbReference>
<dbReference type="Gene3D" id="3.30.1540.10">
    <property type="entry name" value="formyl-coa transferase, domain 3"/>
    <property type="match status" value="1"/>
</dbReference>
<gene>
    <name evidence="2" type="ORF">A4W93_18675</name>
</gene>
<dbReference type="AlphaFoldDB" id="A0A1W6LI41"/>
<dbReference type="GO" id="GO:0008410">
    <property type="term" value="F:CoA-transferase activity"/>
    <property type="evidence" value="ECO:0007669"/>
    <property type="project" value="TreeGrafter"/>
</dbReference>
<accession>A0A1W6LI41</accession>
<dbReference type="Proteomes" id="UP000193427">
    <property type="component" value="Chromosome"/>
</dbReference>
<dbReference type="Pfam" id="PF02515">
    <property type="entry name" value="CoA_transf_3"/>
    <property type="match status" value="1"/>
</dbReference>
<keyword evidence="1 2" id="KW-0808">Transferase</keyword>
<protein>
    <submittedName>
        <fullName evidence="2">Formyl-CoA transferase</fullName>
    </submittedName>
</protein>
<dbReference type="InterPro" id="IPR044855">
    <property type="entry name" value="CoA-Trfase_III_dom3_sf"/>
</dbReference>
<dbReference type="PANTHER" id="PTHR48207:SF3">
    <property type="entry name" value="SUCCINATE--HYDROXYMETHYLGLUTARATE COA-TRANSFERASE"/>
    <property type="match status" value="1"/>
</dbReference>
<dbReference type="KEGG" id="rgu:A4W93_18675"/>
<proteinExistence type="predicted"/>
<dbReference type="EMBL" id="CP015118">
    <property type="protein sequence ID" value="ARN23954.1"/>
    <property type="molecule type" value="Genomic_DNA"/>
</dbReference>
<evidence type="ECO:0000313" key="3">
    <source>
        <dbReference type="Proteomes" id="UP000193427"/>
    </source>
</evidence>
<keyword evidence="3" id="KW-1185">Reference proteome</keyword>
<sequence length="388" mass="41794">MPLAGLIVIDLTLARAGPTCVRHLADWGANVIRVQAPDDGSEEVIGRRDGSDYQNLHRNKRVVTLDLKSPEGHAAFLALAREADVVVENMRVKVKHRLKVSYEDVRAVNPRIVYGSISGFGQTGPYADRPGVDQIAQGMSGTMSVTGEPGTPPLRTGIAVADVTAGNTLALAIMMALYARERTGEGAWVHTSLLESQIFMLDFQATRFLVDQVVPRAVGNAHPTAVPTGVFATSDGHVALGASSSAQWKHLCEVTGRTDWAADPQWQTQRGRAKDRARLHAAIGDELLKRDTAHWVEALNAAGIPIGPIYDIGQVFADPQVRHLGMALPVRHPRFGDTHLLGSPINVEGHAKRIRSTAPLTGEHTDSVLSALGYAPEDIAAMRAQRVI</sequence>
<evidence type="ECO:0000256" key="1">
    <source>
        <dbReference type="ARBA" id="ARBA00022679"/>
    </source>
</evidence>